<reference evidence="1 2" key="1">
    <citation type="submission" date="2019-12" db="EMBL/GenBank/DDBJ databases">
        <title>Novel species isolated from a subtropical stream in China.</title>
        <authorList>
            <person name="Lu H."/>
        </authorList>
    </citation>
    <scope>NUCLEOTIDE SEQUENCE [LARGE SCALE GENOMIC DNA]</scope>
    <source>
        <strain evidence="1 2">FT94W</strain>
    </source>
</reference>
<dbReference type="EMBL" id="WWCO01000001">
    <property type="protein sequence ID" value="MYM32815.1"/>
    <property type="molecule type" value="Genomic_DNA"/>
</dbReference>
<keyword evidence="2" id="KW-1185">Reference proteome</keyword>
<accession>A0ABW9V1Z7</accession>
<sequence length="141" mass="16021">MVRAFKLSNLEADYPYDVPPGGKPLEQIDGIVYAEGLAFLLESKDTNSEDIAVIAKLKMQLDRRPPTVFGMVFLTGNLTMPALELTSLSPPHRILIWQQQDIEAAMMAKDFHSALQHKYRKLCRYGLIDGSSHWRDLEVFK</sequence>
<organism evidence="1 2">
    <name type="scientific">Duganella lactea</name>
    <dbReference type="NCBI Taxonomy" id="2692173"/>
    <lineage>
        <taxon>Bacteria</taxon>
        <taxon>Pseudomonadati</taxon>
        <taxon>Pseudomonadota</taxon>
        <taxon>Betaproteobacteria</taxon>
        <taxon>Burkholderiales</taxon>
        <taxon>Oxalobacteraceae</taxon>
        <taxon>Telluria group</taxon>
        <taxon>Duganella</taxon>
    </lineage>
</organism>
<dbReference type="RefSeq" id="WP_160988238.1">
    <property type="nucleotide sequence ID" value="NZ_WWCO01000001.1"/>
</dbReference>
<name>A0ABW9V1Z7_9BURK</name>
<proteinExistence type="predicted"/>
<dbReference type="Proteomes" id="UP000449678">
    <property type="component" value="Unassembled WGS sequence"/>
</dbReference>
<gene>
    <name evidence="1" type="ORF">GTP38_00425</name>
</gene>
<comment type="caution">
    <text evidence="1">The sequence shown here is derived from an EMBL/GenBank/DDBJ whole genome shotgun (WGS) entry which is preliminary data.</text>
</comment>
<evidence type="ECO:0008006" key="3">
    <source>
        <dbReference type="Google" id="ProtNLM"/>
    </source>
</evidence>
<protein>
    <recommendedName>
        <fullName evidence="3">Restriction endonuclease type IV Mrr domain-containing protein</fullName>
    </recommendedName>
</protein>
<evidence type="ECO:0000313" key="2">
    <source>
        <dbReference type="Proteomes" id="UP000449678"/>
    </source>
</evidence>
<evidence type="ECO:0000313" key="1">
    <source>
        <dbReference type="EMBL" id="MYM32815.1"/>
    </source>
</evidence>